<dbReference type="VEuPathDB" id="VectorBase:CSON009686"/>
<accession>A0A336M642</accession>
<reference evidence="1" key="1">
    <citation type="submission" date="2018-04" db="EMBL/GenBank/DDBJ databases">
        <authorList>
            <person name="Go L.Y."/>
            <person name="Mitchell J.A."/>
        </authorList>
    </citation>
    <scope>NUCLEOTIDE SEQUENCE</scope>
    <source>
        <tissue evidence="1">Whole organism</tissue>
    </source>
</reference>
<name>A0A336M642_CULSO</name>
<protein>
    <submittedName>
        <fullName evidence="2">CSON009686 protein</fullName>
    </submittedName>
</protein>
<organism evidence="2">
    <name type="scientific">Culicoides sonorensis</name>
    <name type="common">Biting midge</name>
    <dbReference type="NCBI Taxonomy" id="179676"/>
    <lineage>
        <taxon>Eukaryota</taxon>
        <taxon>Metazoa</taxon>
        <taxon>Ecdysozoa</taxon>
        <taxon>Arthropoda</taxon>
        <taxon>Hexapoda</taxon>
        <taxon>Insecta</taxon>
        <taxon>Pterygota</taxon>
        <taxon>Neoptera</taxon>
        <taxon>Endopterygota</taxon>
        <taxon>Diptera</taxon>
        <taxon>Nematocera</taxon>
        <taxon>Chironomoidea</taxon>
        <taxon>Ceratopogonidae</taxon>
        <taxon>Ceratopogoninae</taxon>
        <taxon>Culicoides</taxon>
        <taxon>Monoculicoides</taxon>
    </lineage>
</organism>
<proteinExistence type="predicted"/>
<dbReference type="EMBL" id="UFQS01000388">
    <property type="protein sequence ID" value="SSX03472.1"/>
    <property type="molecule type" value="Genomic_DNA"/>
</dbReference>
<sequence>MKLVVPAAVLSIVVFVWDTFIHVVAGKNLKKQNQLVQKIAVFCLNNCDKHRQIILSICYDNLCVI</sequence>
<gene>
    <name evidence="2" type="primary">CSON009686</name>
</gene>
<dbReference type="AlphaFoldDB" id="A0A336M642"/>
<reference evidence="2" key="2">
    <citation type="submission" date="2018-07" db="EMBL/GenBank/DDBJ databases">
        <authorList>
            <person name="Quirk P.G."/>
            <person name="Krulwich T.A."/>
        </authorList>
    </citation>
    <scope>NUCLEOTIDE SEQUENCE</scope>
</reference>
<dbReference type="EMBL" id="UFQT01000388">
    <property type="protein sequence ID" value="SSX23837.1"/>
    <property type="molecule type" value="Genomic_DNA"/>
</dbReference>
<evidence type="ECO:0000313" key="1">
    <source>
        <dbReference type="EMBL" id="SSX03472.1"/>
    </source>
</evidence>
<evidence type="ECO:0000313" key="2">
    <source>
        <dbReference type="EMBL" id="SSX23837.1"/>
    </source>
</evidence>